<dbReference type="GO" id="GO:0004674">
    <property type="term" value="F:protein serine/threonine kinase activity"/>
    <property type="evidence" value="ECO:0007669"/>
    <property type="project" value="UniProtKB-EC"/>
</dbReference>
<dbReference type="InterPro" id="IPR008271">
    <property type="entry name" value="Ser/Thr_kinase_AS"/>
</dbReference>
<dbReference type="Gene3D" id="1.10.510.10">
    <property type="entry name" value="Transferase(Phosphotransferase) domain 1"/>
    <property type="match status" value="1"/>
</dbReference>
<dbReference type="SUPFAM" id="SSF56112">
    <property type="entry name" value="Protein kinase-like (PK-like)"/>
    <property type="match status" value="1"/>
</dbReference>
<dbReference type="InterPro" id="IPR000014">
    <property type="entry name" value="PAS"/>
</dbReference>
<dbReference type="EMBL" id="SJPJ01000001">
    <property type="protein sequence ID" value="TWT81393.1"/>
    <property type="molecule type" value="Genomic_DNA"/>
</dbReference>
<dbReference type="PROSITE" id="PS50112">
    <property type="entry name" value="PAS"/>
    <property type="match status" value="3"/>
</dbReference>
<name>A0A5C5Z4C0_9BACT</name>
<evidence type="ECO:0000259" key="7">
    <source>
        <dbReference type="PROSITE" id="PS50113"/>
    </source>
</evidence>
<dbReference type="InterPro" id="IPR000700">
    <property type="entry name" value="PAS-assoc_C"/>
</dbReference>
<reference evidence="8 9" key="1">
    <citation type="submission" date="2019-02" db="EMBL/GenBank/DDBJ databases">
        <title>Deep-cultivation of Planctomycetes and their phenomic and genomic characterization uncovers novel biology.</title>
        <authorList>
            <person name="Wiegand S."/>
            <person name="Jogler M."/>
            <person name="Boedeker C."/>
            <person name="Pinto D."/>
            <person name="Vollmers J."/>
            <person name="Rivas-Marin E."/>
            <person name="Kohn T."/>
            <person name="Peeters S.H."/>
            <person name="Heuer A."/>
            <person name="Rast P."/>
            <person name="Oberbeckmann S."/>
            <person name="Bunk B."/>
            <person name="Jeske O."/>
            <person name="Meyerdierks A."/>
            <person name="Storesund J.E."/>
            <person name="Kallscheuer N."/>
            <person name="Luecker S."/>
            <person name="Lage O.M."/>
            <person name="Pohl T."/>
            <person name="Merkel B.J."/>
            <person name="Hornburger P."/>
            <person name="Mueller R.-W."/>
            <person name="Bruemmer F."/>
            <person name="Labrenz M."/>
            <person name="Spormann A.M."/>
            <person name="Op Den Camp H."/>
            <person name="Overmann J."/>
            <person name="Amann R."/>
            <person name="Jetten M.S.M."/>
            <person name="Mascher T."/>
            <person name="Medema M.H."/>
            <person name="Devos D.P."/>
            <person name="Kaster A.-K."/>
            <person name="Ovreas L."/>
            <person name="Rohde M."/>
            <person name="Galperin M.Y."/>
            <person name="Jogler C."/>
        </authorList>
    </citation>
    <scope>NUCLEOTIDE SEQUENCE [LARGE SCALE GENOMIC DNA]</scope>
    <source>
        <strain evidence="8 9">CA13</strain>
    </source>
</reference>
<organism evidence="8 9">
    <name type="scientific">Novipirellula herctigrandis</name>
    <dbReference type="NCBI Taxonomy" id="2527986"/>
    <lineage>
        <taxon>Bacteria</taxon>
        <taxon>Pseudomonadati</taxon>
        <taxon>Planctomycetota</taxon>
        <taxon>Planctomycetia</taxon>
        <taxon>Pirellulales</taxon>
        <taxon>Pirellulaceae</taxon>
        <taxon>Novipirellula</taxon>
    </lineage>
</organism>
<dbReference type="SMART" id="SM00220">
    <property type="entry name" value="S_TKc"/>
    <property type="match status" value="1"/>
</dbReference>
<proteinExistence type="predicted"/>
<dbReference type="Pfam" id="PF13426">
    <property type="entry name" value="PAS_9"/>
    <property type="match status" value="2"/>
</dbReference>
<evidence type="ECO:0000256" key="1">
    <source>
        <dbReference type="ARBA" id="ARBA00022679"/>
    </source>
</evidence>
<dbReference type="OrthoDB" id="6111975at2"/>
<dbReference type="Gene3D" id="3.30.450.20">
    <property type="entry name" value="PAS domain"/>
    <property type="match status" value="3"/>
</dbReference>
<keyword evidence="3 8" id="KW-0418">Kinase</keyword>
<feature type="domain" description="PAS" evidence="6">
    <location>
        <begin position="713"/>
        <end position="766"/>
    </location>
</feature>
<feature type="domain" description="PAC" evidence="7">
    <location>
        <begin position="550"/>
        <end position="598"/>
    </location>
</feature>
<sequence>MIDECQFRDENVMGRSYDRLDVPQRQPATAQRIIAGYELDTVMAVESADRNLLFALIAMQSDLIDMRQFVDACTLWGSRKESSLAEVLIEQGWLDEEDRQHVDYLLKKRMKKAGGDVKKSLAGMPDDLKTALEGIDSGEIRQSLAGIESSERIATGPKLSTTHLSDDRITRCGLHSTGGIGQVWLAHDKVLAREVALKELKANQSESPVTRERFFREAQITAQLTHPGTVPVYDYVDDGTQSYYTMKFVQGATFTKQIQEYHRWRNDNASTGVTSRLIDLLHQFVSVCNTIAYAHSRQILHRDLKPENIVVGDFGEVIVLDWGLAKRMGDQDAEVPADDTPFAATIDIQEKPDSPGIAHTLQGEKLGTPAYMSPEQARGEVQLFDERTDVYGLASILYELLVGEPPFSGKSIVAMLENVIHDKPTAPRDRIDGIPRELEGICLQGLSKKRDDRQRSAAVIGNSVKTWIAERAERRRTEQERERFFNLSLDLLAIVSTTGNLTLTNPAWGSVLGWQSDDLQGMPVWELIAADDHARALKNHERILAGEALTSMEYRCARKDGAHCWILWNAKLIPGESSIYLVGRDITERKQAEQTFQGLLESAPDAMVVINQTGTIVLVNDQLERLFGYTRAELLGGPIELLVPEQLRTTHPHKVSKYMKDAHARPMGAGMELSGQRKDGTIFPVEISLGPVETEQGMLVSAAVRDVTASRKEEKKLQGILDAAPDAMVVADRDRRIILVNAQVTRIFGYAQDELIGQRIETLIPERFREGHPEKFDSYAGAPKFRPMGAGRELSGRRQDGSEFPVEISLSPLETEEGLLLISTIRDISERKRAAEET</sequence>
<dbReference type="Pfam" id="PF00069">
    <property type="entry name" value="Pkinase"/>
    <property type="match status" value="1"/>
</dbReference>
<dbReference type="CDD" id="cd14014">
    <property type="entry name" value="STKc_PknB_like"/>
    <property type="match status" value="1"/>
</dbReference>
<gene>
    <name evidence="8" type="primary">pknD_5</name>
    <name evidence="8" type="ORF">CA13_28460</name>
</gene>
<evidence type="ECO:0000256" key="4">
    <source>
        <dbReference type="ARBA" id="ARBA00022840"/>
    </source>
</evidence>
<dbReference type="Proteomes" id="UP000315010">
    <property type="component" value="Unassembled WGS sequence"/>
</dbReference>
<dbReference type="Pfam" id="PF08447">
    <property type="entry name" value="PAS_3"/>
    <property type="match status" value="1"/>
</dbReference>
<comment type="caution">
    <text evidence="8">The sequence shown here is derived from an EMBL/GenBank/DDBJ whole genome shotgun (WGS) entry which is preliminary data.</text>
</comment>
<dbReference type="SMART" id="SM00086">
    <property type="entry name" value="PAC"/>
    <property type="match status" value="3"/>
</dbReference>
<feature type="domain" description="PAC" evidence="7">
    <location>
        <begin position="669"/>
        <end position="719"/>
    </location>
</feature>
<keyword evidence="2" id="KW-0547">Nucleotide-binding</keyword>
<dbReference type="GO" id="GO:0009882">
    <property type="term" value="F:blue light photoreceptor activity"/>
    <property type="evidence" value="ECO:0007669"/>
    <property type="project" value="UniProtKB-ARBA"/>
</dbReference>
<keyword evidence="4" id="KW-0067">ATP-binding</keyword>
<dbReference type="InterPro" id="IPR000719">
    <property type="entry name" value="Prot_kinase_dom"/>
</dbReference>
<accession>A0A5C5Z4C0</accession>
<keyword evidence="9" id="KW-1185">Reference proteome</keyword>
<dbReference type="SUPFAM" id="SSF55785">
    <property type="entry name" value="PYP-like sensor domain (PAS domain)"/>
    <property type="match status" value="3"/>
</dbReference>
<evidence type="ECO:0000313" key="9">
    <source>
        <dbReference type="Proteomes" id="UP000315010"/>
    </source>
</evidence>
<protein>
    <submittedName>
        <fullName evidence="8">Serine/threonine-protein kinase PknD</fullName>
        <ecNumber evidence="8">2.7.11.1</ecNumber>
    </submittedName>
</protein>
<dbReference type="PANTHER" id="PTHR43289">
    <property type="entry name" value="MITOGEN-ACTIVATED PROTEIN KINASE KINASE KINASE 20-RELATED"/>
    <property type="match status" value="1"/>
</dbReference>
<dbReference type="SMART" id="SM00091">
    <property type="entry name" value="PAS"/>
    <property type="match status" value="3"/>
</dbReference>
<dbReference type="Gene3D" id="3.30.200.20">
    <property type="entry name" value="Phosphorylase Kinase, domain 1"/>
    <property type="match status" value="1"/>
</dbReference>
<dbReference type="InterPro" id="IPR035965">
    <property type="entry name" value="PAS-like_dom_sf"/>
</dbReference>
<dbReference type="PANTHER" id="PTHR43289:SF6">
    <property type="entry name" value="SERINE_THREONINE-PROTEIN KINASE NEKL-3"/>
    <property type="match status" value="1"/>
</dbReference>
<dbReference type="CDD" id="cd00130">
    <property type="entry name" value="PAS"/>
    <property type="match status" value="3"/>
</dbReference>
<feature type="domain" description="PAS" evidence="6">
    <location>
        <begin position="592"/>
        <end position="662"/>
    </location>
</feature>
<evidence type="ECO:0000313" key="8">
    <source>
        <dbReference type="EMBL" id="TWT81393.1"/>
    </source>
</evidence>
<dbReference type="InterPro" id="IPR001610">
    <property type="entry name" value="PAC"/>
</dbReference>
<feature type="domain" description="PAC" evidence="7">
    <location>
        <begin position="790"/>
        <end position="838"/>
    </location>
</feature>
<dbReference type="InterPro" id="IPR011009">
    <property type="entry name" value="Kinase-like_dom_sf"/>
</dbReference>
<keyword evidence="1 8" id="KW-0808">Transferase</keyword>
<dbReference type="RefSeq" id="WP_146397310.1">
    <property type="nucleotide sequence ID" value="NZ_SJPJ01000001.1"/>
</dbReference>
<feature type="domain" description="PAS" evidence="6">
    <location>
        <begin position="477"/>
        <end position="547"/>
    </location>
</feature>
<evidence type="ECO:0000256" key="2">
    <source>
        <dbReference type="ARBA" id="ARBA00022741"/>
    </source>
</evidence>
<dbReference type="PROSITE" id="PS50011">
    <property type="entry name" value="PROTEIN_KINASE_DOM"/>
    <property type="match status" value="1"/>
</dbReference>
<feature type="domain" description="Protein kinase" evidence="5">
    <location>
        <begin position="169"/>
        <end position="468"/>
    </location>
</feature>
<dbReference type="NCBIfam" id="TIGR00229">
    <property type="entry name" value="sensory_box"/>
    <property type="match status" value="3"/>
</dbReference>
<evidence type="ECO:0000259" key="6">
    <source>
        <dbReference type="PROSITE" id="PS50112"/>
    </source>
</evidence>
<dbReference type="PROSITE" id="PS50113">
    <property type="entry name" value="PAC"/>
    <property type="match status" value="3"/>
</dbReference>
<dbReference type="EC" id="2.7.11.1" evidence="8"/>
<evidence type="ECO:0000259" key="5">
    <source>
        <dbReference type="PROSITE" id="PS50011"/>
    </source>
</evidence>
<dbReference type="GO" id="GO:0005524">
    <property type="term" value="F:ATP binding"/>
    <property type="evidence" value="ECO:0007669"/>
    <property type="project" value="UniProtKB-KW"/>
</dbReference>
<dbReference type="AlphaFoldDB" id="A0A5C5Z4C0"/>
<evidence type="ECO:0000256" key="3">
    <source>
        <dbReference type="ARBA" id="ARBA00022777"/>
    </source>
</evidence>
<dbReference type="InterPro" id="IPR013655">
    <property type="entry name" value="PAS_fold_3"/>
</dbReference>
<dbReference type="PROSITE" id="PS00108">
    <property type="entry name" value="PROTEIN_KINASE_ST"/>
    <property type="match status" value="1"/>
</dbReference>